<organism evidence="1">
    <name type="scientific">Arundo donax</name>
    <name type="common">Giant reed</name>
    <name type="synonym">Donax arundinaceus</name>
    <dbReference type="NCBI Taxonomy" id="35708"/>
    <lineage>
        <taxon>Eukaryota</taxon>
        <taxon>Viridiplantae</taxon>
        <taxon>Streptophyta</taxon>
        <taxon>Embryophyta</taxon>
        <taxon>Tracheophyta</taxon>
        <taxon>Spermatophyta</taxon>
        <taxon>Magnoliopsida</taxon>
        <taxon>Liliopsida</taxon>
        <taxon>Poales</taxon>
        <taxon>Poaceae</taxon>
        <taxon>PACMAD clade</taxon>
        <taxon>Arundinoideae</taxon>
        <taxon>Arundineae</taxon>
        <taxon>Arundo</taxon>
    </lineage>
</organism>
<reference evidence="1" key="2">
    <citation type="journal article" date="2015" name="Data Brief">
        <title>Shoot transcriptome of the giant reed, Arundo donax.</title>
        <authorList>
            <person name="Barrero R.A."/>
            <person name="Guerrero F.D."/>
            <person name="Moolhuijzen P."/>
            <person name="Goolsby J.A."/>
            <person name="Tidwell J."/>
            <person name="Bellgard S.E."/>
            <person name="Bellgard M.I."/>
        </authorList>
    </citation>
    <scope>NUCLEOTIDE SEQUENCE</scope>
    <source>
        <tissue evidence="1">Shoot tissue taken approximately 20 cm above the soil surface</tissue>
    </source>
</reference>
<dbReference type="EMBL" id="GBRH01251961">
    <property type="protein sequence ID" value="JAD45934.1"/>
    <property type="molecule type" value="Transcribed_RNA"/>
</dbReference>
<reference evidence="1" key="1">
    <citation type="submission" date="2014-09" db="EMBL/GenBank/DDBJ databases">
        <authorList>
            <person name="Magalhaes I.L.F."/>
            <person name="Oliveira U."/>
            <person name="Santos F.R."/>
            <person name="Vidigal T.H.D.A."/>
            <person name="Brescovit A.D."/>
            <person name="Santos A.J."/>
        </authorList>
    </citation>
    <scope>NUCLEOTIDE SEQUENCE</scope>
    <source>
        <tissue evidence="1">Shoot tissue taken approximately 20 cm above the soil surface</tissue>
    </source>
</reference>
<evidence type="ECO:0000313" key="1">
    <source>
        <dbReference type="EMBL" id="JAD45934.1"/>
    </source>
</evidence>
<accession>A0A0A9A2R4</accession>
<protein>
    <submittedName>
        <fullName evidence="1">Uncharacterized protein</fullName>
    </submittedName>
</protein>
<name>A0A0A9A2R4_ARUDO</name>
<dbReference type="AlphaFoldDB" id="A0A0A9A2R4"/>
<sequence length="84" mass="9911">MLPDIISKVGDFGALMAIESILKMLEKKGFTDFKELGKKSYTYPNRDELRGNSQAVDIVKHRFYQDFWVPYSLILQRRLQLIVW</sequence>
<proteinExistence type="predicted"/>